<dbReference type="Pfam" id="PF00501">
    <property type="entry name" value="AMP-binding"/>
    <property type="match status" value="1"/>
</dbReference>
<dbReference type="Gene3D" id="3.40.50.12780">
    <property type="entry name" value="N-terminal domain of ligase-like"/>
    <property type="match status" value="1"/>
</dbReference>
<comment type="caution">
    <text evidence="4">The sequence shown here is derived from an EMBL/GenBank/DDBJ whole genome shotgun (WGS) entry which is preliminary data.</text>
</comment>
<feature type="domain" description="AMP-dependent synthetase/ligase" evidence="2">
    <location>
        <begin position="24"/>
        <end position="418"/>
    </location>
</feature>
<dbReference type="PROSITE" id="PS00455">
    <property type="entry name" value="AMP_BINDING"/>
    <property type="match status" value="1"/>
</dbReference>
<dbReference type="Proteomes" id="UP000580839">
    <property type="component" value="Unassembled WGS sequence"/>
</dbReference>
<dbReference type="PANTHER" id="PTHR43272">
    <property type="entry name" value="LONG-CHAIN-FATTY-ACID--COA LIGASE"/>
    <property type="match status" value="1"/>
</dbReference>
<proteinExistence type="predicted"/>
<dbReference type="PANTHER" id="PTHR43272:SF52">
    <property type="entry name" value="AMP-DEPENDENT SYNTHETASE_LIGASE DOMAIN-CONTAINING PROTEIN"/>
    <property type="match status" value="1"/>
</dbReference>
<evidence type="ECO:0000256" key="1">
    <source>
        <dbReference type="ARBA" id="ARBA00024484"/>
    </source>
</evidence>
<dbReference type="InterPro" id="IPR025110">
    <property type="entry name" value="AMP-bd_C"/>
</dbReference>
<dbReference type="InterPro" id="IPR042099">
    <property type="entry name" value="ANL_N_sf"/>
</dbReference>
<dbReference type="InterPro" id="IPR000873">
    <property type="entry name" value="AMP-dep_synth/lig_dom"/>
</dbReference>
<name>A0A849SV36_UNCEI</name>
<dbReference type="AlphaFoldDB" id="A0A849SV36"/>
<organism evidence="4 5">
    <name type="scientific">Eiseniibacteriota bacterium</name>
    <dbReference type="NCBI Taxonomy" id="2212470"/>
    <lineage>
        <taxon>Bacteria</taxon>
        <taxon>Candidatus Eiseniibacteriota</taxon>
    </lineage>
</organism>
<evidence type="ECO:0000259" key="2">
    <source>
        <dbReference type="Pfam" id="PF00501"/>
    </source>
</evidence>
<dbReference type="GO" id="GO:0004467">
    <property type="term" value="F:long-chain fatty acid-CoA ligase activity"/>
    <property type="evidence" value="ECO:0007669"/>
    <property type="project" value="UniProtKB-EC"/>
</dbReference>
<dbReference type="InterPro" id="IPR020845">
    <property type="entry name" value="AMP-binding_CS"/>
</dbReference>
<dbReference type="GO" id="GO:0016020">
    <property type="term" value="C:membrane"/>
    <property type="evidence" value="ECO:0007669"/>
    <property type="project" value="TreeGrafter"/>
</dbReference>
<protein>
    <submittedName>
        <fullName evidence="4">AMP-binding protein</fullName>
    </submittedName>
</protein>
<dbReference type="EMBL" id="JABFRW010000026">
    <property type="protein sequence ID" value="NOT33049.1"/>
    <property type="molecule type" value="Genomic_DNA"/>
</dbReference>
<dbReference type="SUPFAM" id="SSF56801">
    <property type="entry name" value="Acetyl-CoA synthetase-like"/>
    <property type="match status" value="1"/>
</dbReference>
<feature type="domain" description="AMP-binding enzyme C-terminal" evidence="3">
    <location>
        <begin position="469"/>
        <end position="563"/>
    </location>
</feature>
<accession>A0A849SV36</accession>
<evidence type="ECO:0000313" key="5">
    <source>
        <dbReference type="Proteomes" id="UP000580839"/>
    </source>
</evidence>
<evidence type="ECO:0000313" key="4">
    <source>
        <dbReference type="EMBL" id="NOT33049.1"/>
    </source>
</evidence>
<dbReference type="Gene3D" id="3.30.300.30">
    <property type="match status" value="1"/>
</dbReference>
<evidence type="ECO:0000259" key="3">
    <source>
        <dbReference type="Pfam" id="PF13193"/>
    </source>
</evidence>
<dbReference type="InterPro" id="IPR045851">
    <property type="entry name" value="AMP-bd_C_sf"/>
</dbReference>
<sequence>MNPHPTASAPPPVVRLLPHLVDFAANHYGDAPFLLRHTPQGWSGLSFNGFARSVHAFAALLESAGIGPGTRVGLQAENRPEWPIAYMAVLEAGAVVVPIDVLLQPREVGEILETAGATHVITSARQRDELQAIRDTRLPALELISLDPRDGDPLTLPVALARFATATARTSPAEPGDLAVLIFTSGTTGQAKGVMLSHSNLLHNVEAVARTFVFGPGDRFLSVLPLHHTFESTGGMLCPMRVGASVAYARGLKSNELREDIRSSGTTLFIGVPLLYEKLLAGIHRAIDDAPLPRRLLARTLLGVTRLVRLTTGARIGWKLLAPLREKAGLGKLRMYVSGASPLPTEVFWGFADFGWPLLEGYGLTETSPVVVANRPPRPLPGAVGWPLPGIELRIVNPDESGDGEIAVRGPNVMIGYYRQPEMTAEVLRDGWFFTGDLGHLTADGRLKITGRLKNMIATAAGKKIYPEEVEAVLANCPYILEVVVAGGRDARGDREEVHAYIHPDRQALEGLARLQNRVCDDAFIDAVLKREVDARGQELAAYKRVKRLYLRHDEFPKTTTGKIKRPGLTADAPGTRVIATVTAVA</sequence>
<reference evidence="4 5" key="1">
    <citation type="submission" date="2020-04" db="EMBL/GenBank/DDBJ databases">
        <title>Metagenomic profiling of ammonia- and methane-oxidizing microorganisms in a Dutch drinking water treatment plant.</title>
        <authorList>
            <person name="Poghosyan L."/>
            <person name="Leucker S."/>
        </authorList>
    </citation>
    <scope>NUCLEOTIDE SEQUENCE [LARGE SCALE GENOMIC DNA]</scope>
    <source>
        <strain evidence="4">S-RSF-IL-03</strain>
    </source>
</reference>
<dbReference type="Pfam" id="PF13193">
    <property type="entry name" value="AMP-binding_C"/>
    <property type="match status" value="1"/>
</dbReference>
<comment type="catalytic activity">
    <reaction evidence="1">
        <text>a long-chain fatty acid + ATP + CoA = a long-chain fatty acyl-CoA + AMP + diphosphate</text>
        <dbReference type="Rhea" id="RHEA:15421"/>
        <dbReference type="ChEBI" id="CHEBI:30616"/>
        <dbReference type="ChEBI" id="CHEBI:33019"/>
        <dbReference type="ChEBI" id="CHEBI:57287"/>
        <dbReference type="ChEBI" id="CHEBI:57560"/>
        <dbReference type="ChEBI" id="CHEBI:83139"/>
        <dbReference type="ChEBI" id="CHEBI:456215"/>
        <dbReference type="EC" id="6.2.1.3"/>
    </reaction>
    <physiologicalReaction direction="left-to-right" evidence="1">
        <dbReference type="Rhea" id="RHEA:15422"/>
    </physiologicalReaction>
</comment>
<gene>
    <name evidence="4" type="ORF">HOP12_02650</name>
</gene>